<feature type="region of interest" description="Disordered" evidence="1">
    <location>
        <begin position="1"/>
        <end position="40"/>
    </location>
</feature>
<feature type="compositionally biased region" description="Polar residues" evidence="1">
    <location>
        <begin position="277"/>
        <end position="288"/>
    </location>
</feature>
<accession>A0A543CHI3</accession>
<sequence length="362" mass="38568">MTGTERPPRSTTAAQTGPARHGNRRRVHPRRRPASGASTSLETVVTTFRALTSGPEPLSLDGRVIGYGLPRRVIGLDELRSILCHPATSRRCRDAAWRHLVHAARTRGPAWVVGAAGVGMPALRKMAAELAEGYRGDAADIGSAVLTGFLEGLNRIDVDRPGVITRLRWMAYRAAIKARYTRDGIQPMPLPPLESQPPPPPWGHPDLILFDAVAKGVLSPLQAELIGRSRLENLTLKAAAAELGVGYQAARKARQRGEARLTAAMAAGDVEHRLSPPATNSGLNQAGEQNPEPGVRGRSTTSDGTSDGPAPARDEKGVFCGPAHRPQRDAEATEPASGSADASPSRMPARRSVRPDRQGDTS</sequence>
<gene>
    <name evidence="2" type="ORF">FB559_2102</name>
</gene>
<dbReference type="Proteomes" id="UP000316096">
    <property type="component" value="Unassembled WGS sequence"/>
</dbReference>
<keyword evidence="3" id="KW-1185">Reference proteome</keyword>
<evidence type="ECO:0000313" key="2">
    <source>
        <dbReference type="EMBL" id="TQL96563.1"/>
    </source>
</evidence>
<dbReference type="AlphaFoldDB" id="A0A543CHI3"/>
<proteinExistence type="predicted"/>
<protein>
    <submittedName>
        <fullName evidence="2">Uncharacterized protein</fullName>
    </submittedName>
</protein>
<feature type="region of interest" description="Disordered" evidence="1">
    <location>
        <begin position="268"/>
        <end position="362"/>
    </location>
</feature>
<feature type="compositionally biased region" description="Basic and acidic residues" evidence="1">
    <location>
        <begin position="353"/>
        <end position="362"/>
    </location>
</feature>
<comment type="caution">
    <text evidence="2">The sequence shown here is derived from an EMBL/GenBank/DDBJ whole genome shotgun (WGS) entry which is preliminary data.</text>
</comment>
<dbReference type="EMBL" id="VFOZ01000001">
    <property type="protein sequence ID" value="TQL96563.1"/>
    <property type="molecule type" value="Genomic_DNA"/>
</dbReference>
<evidence type="ECO:0000256" key="1">
    <source>
        <dbReference type="SAM" id="MobiDB-lite"/>
    </source>
</evidence>
<reference evidence="2 3" key="1">
    <citation type="submission" date="2019-06" db="EMBL/GenBank/DDBJ databases">
        <title>Sequencing the genomes of 1000 actinobacteria strains.</title>
        <authorList>
            <person name="Klenk H.-P."/>
        </authorList>
    </citation>
    <scope>NUCLEOTIDE SEQUENCE [LARGE SCALE GENOMIC DNA]</scope>
    <source>
        <strain evidence="2 3">DSM 102200</strain>
    </source>
</reference>
<feature type="compositionally biased region" description="Basic residues" evidence="1">
    <location>
        <begin position="21"/>
        <end position="33"/>
    </location>
</feature>
<name>A0A543CHI3_9ACTN</name>
<organism evidence="2 3">
    <name type="scientific">Actinoallomurus bryophytorum</name>
    <dbReference type="NCBI Taxonomy" id="1490222"/>
    <lineage>
        <taxon>Bacteria</taxon>
        <taxon>Bacillati</taxon>
        <taxon>Actinomycetota</taxon>
        <taxon>Actinomycetes</taxon>
        <taxon>Streptosporangiales</taxon>
        <taxon>Thermomonosporaceae</taxon>
        <taxon>Actinoallomurus</taxon>
    </lineage>
</organism>
<feature type="compositionally biased region" description="Polar residues" evidence="1">
    <location>
        <begin position="1"/>
        <end position="15"/>
    </location>
</feature>
<evidence type="ECO:0000313" key="3">
    <source>
        <dbReference type="Proteomes" id="UP000316096"/>
    </source>
</evidence>